<comment type="caution">
    <text evidence="7">The sequence shown here is derived from an EMBL/GenBank/DDBJ whole genome shotgun (WGS) entry which is preliminary data.</text>
</comment>
<sequence>MRMNTTATGGRTTSSGTGALLVIAAVCATVFAIFAPTIMPSRANAAEVTYTTWRQVADAIAAQLNQGEQKYADGNTAGASSDFMAAYNTIYVGSNFTTVVHDTLGTDRQANHQRQFQTITSLSYTTGNSAQIAQQVVALNTDLHTAATTLDANTSLDKPDVYARKLAAQIKADRKRLDAAKTKNNGKGARTWSEVAKEMGDILDKALAAYEHGDGAKGAGYVNDAYYQYYEKLGFEKNVMNAISGGRVSQVEYLFKESRQAMNNGEPIKQASQYVTDLKAMLVEDAATLDGGAAGKVNPFTAFVTSAFGQAFIILLREGLEAILVVAASIAYLIKTGNKSMTRYIYFGVAAGLAASGILAIVFNALFGGSGPQQEITEGVVALIAMLMLLYTSNWMLSRSSEHAWNAYIKDKTVAAVSKGSLLSLAMLSFLAVFREGAETVIFYQAIFSMVSGSTSGIWWGAACAAVVLVIVFLLIRCTSVNMPIRPFFIVTSVFMAVLVVIFAGGGVHALIEGDAVNGTYLRGVPTSDWLGLYPYAETIATQAAAAIVVITLTAVALIKEARTRRQLAGKTEN</sequence>
<dbReference type="PANTHER" id="PTHR31632:SF2">
    <property type="entry name" value="PLASMA MEMBRANE IRON PERMEASE"/>
    <property type="match status" value="1"/>
</dbReference>
<proteinExistence type="inferred from homology"/>
<feature type="transmembrane region" description="Helical" evidence="6">
    <location>
        <begin position="417"/>
        <end position="434"/>
    </location>
</feature>
<accession>A0A086ZKK9</accession>
<feature type="transmembrane region" description="Helical" evidence="6">
    <location>
        <begin position="345"/>
        <end position="367"/>
    </location>
</feature>
<name>A0A086ZKK9_9BIFI</name>
<keyword evidence="5 6" id="KW-0472">Membrane</keyword>
<comment type="subcellular location">
    <subcellularLocation>
        <location evidence="1">Membrane</location>
        <topology evidence="1">Multi-pass membrane protein</topology>
    </subcellularLocation>
</comment>
<gene>
    <name evidence="7" type="ORF">BBOU_1030</name>
</gene>
<dbReference type="Proteomes" id="UP000029093">
    <property type="component" value="Unassembled WGS sequence"/>
</dbReference>
<comment type="similarity">
    <text evidence="2">Belongs to the oxidase-dependent Fe transporter (OFeT) (TC 9.A.10.1) family.</text>
</comment>
<protein>
    <submittedName>
        <fullName evidence="7">Iron permease FTR1 family protein</fullName>
    </submittedName>
</protein>
<dbReference type="AlphaFoldDB" id="A0A086ZKK9"/>
<evidence type="ECO:0000256" key="1">
    <source>
        <dbReference type="ARBA" id="ARBA00004141"/>
    </source>
</evidence>
<evidence type="ECO:0000256" key="2">
    <source>
        <dbReference type="ARBA" id="ARBA00008333"/>
    </source>
</evidence>
<dbReference type="PANTHER" id="PTHR31632">
    <property type="entry name" value="IRON TRANSPORTER FTH1"/>
    <property type="match status" value="1"/>
</dbReference>
<evidence type="ECO:0000256" key="3">
    <source>
        <dbReference type="ARBA" id="ARBA00022692"/>
    </source>
</evidence>
<evidence type="ECO:0000313" key="7">
    <source>
        <dbReference type="EMBL" id="KFI47059.1"/>
    </source>
</evidence>
<feature type="transmembrane region" description="Helical" evidence="6">
    <location>
        <begin position="488"/>
        <end position="512"/>
    </location>
</feature>
<feature type="transmembrane region" description="Helical" evidence="6">
    <location>
        <begin position="540"/>
        <end position="559"/>
    </location>
</feature>
<dbReference type="EMBL" id="JGYQ01000015">
    <property type="protein sequence ID" value="KFI47059.1"/>
    <property type="molecule type" value="Genomic_DNA"/>
</dbReference>
<evidence type="ECO:0000256" key="6">
    <source>
        <dbReference type="SAM" id="Phobius"/>
    </source>
</evidence>
<keyword evidence="3 6" id="KW-0812">Transmembrane</keyword>
<dbReference type="GO" id="GO:0015093">
    <property type="term" value="F:ferrous iron transmembrane transporter activity"/>
    <property type="evidence" value="ECO:0007669"/>
    <property type="project" value="TreeGrafter"/>
</dbReference>
<dbReference type="InterPro" id="IPR004923">
    <property type="entry name" value="FTR1/Fip1/EfeU"/>
</dbReference>
<dbReference type="GO" id="GO:0033573">
    <property type="term" value="C:high-affinity iron permease complex"/>
    <property type="evidence" value="ECO:0007669"/>
    <property type="project" value="InterPro"/>
</dbReference>
<feature type="transmembrane region" description="Helical" evidence="6">
    <location>
        <begin position="458"/>
        <end position="476"/>
    </location>
</feature>
<keyword evidence="4 6" id="KW-1133">Transmembrane helix</keyword>
<feature type="transmembrane region" description="Helical" evidence="6">
    <location>
        <begin position="311"/>
        <end position="333"/>
    </location>
</feature>
<evidence type="ECO:0000313" key="8">
    <source>
        <dbReference type="Proteomes" id="UP000029093"/>
    </source>
</evidence>
<organism evidence="7 8">
    <name type="scientific">Bifidobacterium boum</name>
    <dbReference type="NCBI Taxonomy" id="78343"/>
    <lineage>
        <taxon>Bacteria</taxon>
        <taxon>Bacillati</taxon>
        <taxon>Actinomycetota</taxon>
        <taxon>Actinomycetes</taxon>
        <taxon>Bifidobacteriales</taxon>
        <taxon>Bifidobacteriaceae</taxon>
        <taxon>Bifidobacterium</taxon>
    </lineage>
</organism>
<dbReference type="Pfam" id="PF03239">
    <property type="entry name" value="FTR1"/>
    <property type="match status" value="1"/>
</dbReference>
<evidence type="ECO:0000256" key="4">
    <source>
        <dbReference type="ARBA" id="ARBA00022989"/>
    </source>
</evidence>
<keyword evidence="8" id="KW-1185">Reference proteome</keyword>
<evidence type="ECO:0000256" key="5">
    <source>
        <dbReference type="ARBA" id="ARBA00023136"/>
    </source>
</evidence>
<reference evidence="7 8" key="1">
    <citation type="submission" date="2014-03" db="EMBL/GenBank/DDBJ databases">
        <title>Genomics of Bifidobacteria.</title>
        <authorList>
            <person name="Ventura M."/>
            <person name="Milani C."/>
            <person name="Lugli G.A."/>
        </authorList>
    </citation>
    <scope>NUCLEOTIDE SEQUENCE [LARGE SCALE GENOMIC DNA]</scope>
    <source>
        <strain evidence="7 8">LMG 10736</strain>
    </source>
</reference>
<feature type="transmembrane region" description="Helical" evidence="6">
    <location>
        <begin position="379"/>
        <end position="397"/>
    </location>
</feature>